<dbReference type="AlphaFoldDB" id="A0A438CE42"/>
<organism evidence="2 3">
    <name type="scientific">Vitis vinifera</name>
    <name type="common">Grape</name>
    <dbReference type="NCBI Taxonomy" id="29760"/>
    <lineage>
        <taxon>Eukaryota</taxon>
        <taxon>Viridiplantae</taxon>
        <taxon>Streptophyta</taxon>
        <taxon>Embryophyta</taxon>
        <taxon>Tracheophyta</taxon>
        <taxon>Spermatophyta</taxon>
        <taxon>Magnoliopsida</taxon>
        <taxon>eudicotyledons</taxon>
        <taxon>Gunneridae</taxon>
        <taxon>Pentapetalae</taxon>
        <taxon>rosids</taxon>
        <taxon>Vitales</taxon>
        <taxon>Vitaceae</taxon>
        <taxon>Viteae</taxon>
        <taxon>Vitis</taxon>
    </lineage>
</organism>
<feature type="region of interest" description="Disordered" evidence="1">
    <location>
        <begin position="1"/>
        <end position="20"/>
    </location>
</feature>
<protein>
    <recommendedName>
        <fullName evidence="4">Reverse transcriptase/retrotransposon-derived protein RNase H-like domain-containing protein</fullName>
    </recommendedName>
</protein>
<evidence type="ECO:0000313" key="2">
    <source>
        <dbReference type="EMBL" id="RVW21468.1"/>
    </source>
</evidence>
<evidence type="ECO:0000256" key="1">
    <source>
        <dbReference type="SAM" id="MobiDB-lite"/>
    </source>
</evidence>
<comment type="caution">
    <text evidence="2">The sequence shown here is derived from an EMBL/GenBank/DDBJ whole genome shotgun (WGS) entry which is preliminary data.</text>
</comment>
<reference evidence="2 3" key="1">
    <citation type="journal article" date="2018" name="PLoS Genet.">
        <title>Population sequencing reveals clonal diversity and ancestral inbreeding in the grapevine cultivar Chardonnay.</title>
        <authorList>
            <person name="Roach M.J."/>
            <person name="Johnson D.L."/>
            <person name="Bohlmann J."/>
            <person name="van Vuuren H.J."/>
            <person name="Jones S.J."/>
            <person name="Pretorius I.S."/>
            <person name="Schmidt S.A."/>
            <person name="Borneman A.R."/>
        </authorList>
    </citation>
    <scope>NUCLEOTIDE SEQUENCE [LARGE SCALE GENOMIC DNA]</scope>
    <source>
        <strain evidence="3">cv. Chardonnay</strain>
        <tissue evidence="2">Leaf</tissue>
    </source>
</reference>
<feature type="compositionally biased region" description="Acidic residues" evidence="1">
    <location>
        <begin position="1"/>
        <end position="14"/>
    </location>
</feature>
<gene>
    <name evidence="2" type="ORF">CK203_115000</name>
</gene>
<proteinExistence type="predicted"/>
<dbReference type="Proteomes" id="UP000288805">
    <property type="component" value="Unassembled WGS sequence"/>
</dbReference>
<accession>A0A438CE42</accession>
<name>A0A438CE42_VITVI</name>
<evidence type="ECO:0000313" key="3">
    <source>
        <dbReference type="Proteomes" id="UP000288805"/>
    </source>
</evidence>
<dbReference type="EMBL" id="QGNW01002291">
    <property type="protein sequence ID" value="RVW21468.1"/>
    <property type="molecule type" value="Genomic_DNA"/>
</dbReference>
<sequence>MLEDLNESLGDLDEGLPKPSDLLATLPPLKMREENLPLFNGEETQEAVSEAITHGVEECKKAIGWKFFYLKGINPLVCTHHIYMEEKLSQFIDPKEVMPKKSGITVVQNDKGEEVSTHLTSVLKRVSGHPFYCFLDGYSGRNAISWYPKGIFLRHIISKKGIEVDKAKVELIAKLPSPTTVAKSALGCENDVLLAAKFRSPLARTAAVFSLEASRYLRPTF</sequence>
<evidence type="ECO:0008006" key="4">
    <source>
        <dbReference type="Google" id="ProtNLM"/>
    </source>
</evidence>